<evidence type="ECO:0000313" key="2">
    <source>
        <dbReference type="EMBL" id="KQC28760.1"/>
    </source>
</evidence>
<dbReference type="EMBL" id="LCTZ01000002">
    <property type="protein sequence ID" value="KQC28760.1"/>
    <property type="molecule type" value="Genomic_DNA"/>
</dbReference>
<dbReference type="Proteomes" id="UP000050827">
    <property type="component" value="Unassembled WGS sequence"/>
</dbReference>
<comment type="caution">
    <text evidence="2">The sequence shown here is derived from an EMBL/GenBank/DDBJ whole genome shotgun (WGS) entry which is preliminary data.</text>
</comment>
<reference evidence="2 3" key="1">
    <citation type="submission" date="2015-04" db="EMBL/GenBank/DDBJ databases">
        <title>Complete genome of flavobacterium.</title>
        <authorList>
            <person name="Kwon Y.M."/>
            <person name="Kim S.-J."/>
        </authorList>
    </citation>
    <scope>NUCLEOTIDE SEQUENCE [LARGE SCALE GENOMIC DNA]</scope>
    <source>
        <strain evidence="2 3">DK169</strain>
    </source>
</reference>
<organism evidence="2 3">
    <name type="scientific">Flagellimonas eckloniae</name>
    <dbReference type="NCBI Taxonomy" id="346185"/>
    <lineage>
        <taxon>Bacteria</taxon>
        <taxon>Pseudomonadati</taxon>
        <taxon>Bacteroidota</taxon>
        <taxon>Flavobacteriia</taxon>
        <taxon>Flavobacteriales</taxon>
        <taxon>Flavobacteriaceae</taxon>
        <taxon>Flagellimonas</taxon>
    </lineage>
</organism>
<dbReference type="AlphaFoldDB" id="A0A0Q0XCD4"/>
<dbReference type="STRING" id="346185.AAY42_01775"/>
<evidence type="ECO:0000256" key="1">
    <source>
        <dbReference type="SAM" id="Phobius"/>
    </source>
</evidence>
<keyword evidence="3" id="KW-1185">Reference proteome</keyword>
<accession>A0A0Q0XCD4</accession>
<feature type="transmembrane region" description="Helical" evidence="1">
    <location>
        <begin position="74"/>
        <end position="93"/>
    </location>
</feature>
<gene>
    <name evidence="2" type="ORF">AAY42_01775</name>
</gene>
<keyword evidence="1" id="KW-0812">Transmembrane</keyword>
<sequence length="171" mass="19808">MKKNHKNKFKTPEGYFDSFNERLMEKIAKEESIIPKADGFGVPDDYFKNLNDNIISKLDEKEPKVIPLKSYKKFYYIAASIAAIAILTLAINWNDQPQLGFEDLASAEIDAYFDTTDMKLSSYEIAEVVSIDELELNDVLENSLEDEHILDYLDENINDIEELDLENDYYE</sequence>
<proteinExistence type="predicted"/>
<name>A0A0Q0XCD4_9FLAO</name>
<evidence type="ECO:0000313" key="3">
    <source>
        <dbReference type="Proteomes" id="UP000050827"/>
    </source>
</evidence>
<dbReference type="OrthoDB" id="981524at2"/>
<protein>
    <submittedName>
        <fullName evidence="2">Uncharacterized protein</fullName>
    </submittedName>
</protein>
<keyword evidence="1" id="KW-1133">Transmembrane helix</keyword>
<keyword evidence="1" id="KW-0472">Membrane</keyword>
<dbReference type="RefSeq" id="WP_055392296.1">
    <property type="nucleotide sequence ID" value="NZ_LCTZ01000002.1"/>
</dbReference>